<protein>
    <submittedName>
        <fullName evidence="1">Uncharacterized protein</fullName>
    </submittedName>
</protein>
<dbReference type="Proteomes" id="UP000254863">
    <property type="component" value="Unassembled WGS sequence"/>
</dbReference>
<dbReference type="AlphaFoldDB" id="A0A7H4PDT7"/>
<evidence type="ECO:0000313" key="2">
    <source>
        <dbReference type="Proteomes" id="UP000254863"/>
    </source>
</evidence>
<dbReference type="EMBL" id="UGMS01000002">
    <property type="protein sequence ID" value="STW66064.1"/>
    <property type="molecule type" value="Genomic_DNA"/>
</dbReference>
<accession>A0A7H4PDT7</accession>
<name>A0A7H4PDT7_9ENTR</name>
<proteinExistence type="predicted"/>
<evidence type="ECO:0000313" key="1">
    <source>
        <dbReference type="EMBL" id="STW66064.1"/>
    </source>
</evidence>
<comment type="caution">
    <text evidence="1">The sequence shown here is derived from an EMBL/GenBank/DDBJ whole genome shotgun (WGS) entry which is preliminary data.</text>
</comment>
<reference evidence="1 2" key="1">
    <citation type="submission" date="2018-06" db="EMBL/GenBank/DDBJ databases">
        <authorList>
            <consortium name="Pathogen Informatics"/>
            <person name="Doyle S."/>
        </authorList>
    </citation>
    <scope>NUCLEOTIDE SEQUENCE [LARGE SCALE GENOMIC DNA]</scope>
    <source>
        <strain evidence="1 2">NCTC11685</strain>
    </source>
</reference>
<gene>
    <name evidence="1" type="ORF">NCTC11685_03782</name>
</gene>
<organism evidence="1 2">
    <name type="scientific">Klebsiella michiganensis</name>
    <dbReference type="NCBI Taxonomy" id="1134687"/>
    <lineage>
        <taxon>Bacteria</taxon>
        <taxon>Pseudomonadati</taxon>
        <taxon>Pseudomonadota</taxon>
        <taxon>Gammaproteobacteria</taxon>
        <taxon>Enterobacterales</taxon>
        <taxon>Enterobacteriaceae</taxon>
        <taxon>Klebsiella/Raoultella group</taxon>
        <taxon>Klebsiella</taxon>
    </lineage>
</organism>
<sequence>MGGKIVDKFTAHVKLILVRRSAQTSLINGNASTHGGGDADFLDVHAFSLSRFCFFQRNQQSFQVFFQFISVKIHFTDGGVDDAVFVVTVTNLTCFSVLNRFSNVRRYGTHFRVLASGRADPEPGPAGQQTRIASRGSNNNVKVHFAFFDLVSQIFHTYQLCASSFSCFSVRALGKYGYAN</sequence>
<dbReference type="AntiFam" id="ANF00231">
    <property type="entry name" value="Shadow ORF (opposite rplA)"/>
</dbReference>